<keyword evidence="3" id="KW-0472">Membrane</keyword>
<dbReference type="EMBL" id="JBIRYO010000001">
    <property type="protein sequence ID" value="MFI2472262.1"/>
    <property type="molecule type" value="Genomic_DNA"/>
</dbReference>
<keyword evidence="1" id="KW-0677">Repeat</keyword>
<comment type="caution">
    <text evidence="4">The sequence shown here is derived from an EMBL/GenBank/DDBJ whole genome shotgun (WGS) entry which is preliminary data.</text>
</comment>
<dbReference type="InterPro" id="IPR019734">
    <property type="entry name" value="TPR_rpt"/>
</dbReference>
<evidence type="ECO:0000256" key="2">
    <source>
        <dbReference type="ARBA" id="ARBA00022803"/>
    </source>
</evidence>
<organism evidence="4 5">
    <name type="scientific">Nocardia xishanensis</name>
    <dbReference type="NCBI Taxonomy" id="238964"/>
    <lineage>
        <taxon>Bacteria</taxon>
        <taxon>Bacillati</taxon>
        <taxon>Actinomycetota</taxon>
        <taxon>Actinomycetes</taxon>
        <taxon>Mycobacteriales</taxon>
        <taxon>Nocardiaceae</taxon>
        <taxon>Nocardia</taxon>
    </lineage>
</organism>
<dbReference type="Proteomes" id="UP001611415">
    <property type="component" value="Unassembled WGS sequence"/>
</dbReference>
<keyword evidence="2" id="KW-0802">TPR repeat</keyword>
<dbReference type="PANTHER" id="PTHR45586:SF14">
    <property type="entry name" value="TETRATRICOPEPTIDE TPR_2 REPEAT PROTEIN"/>
    <property type="match status" value="1"/>
</dbReference>
<dbReference type="Gene3D" id="1.25.40.10">
    <property type="entry name" value="Tetratricopeptide repeat domain"/>
    <property type="match status" value="2"/>
</dbReference>
<name>A0ABW7WTU9_9NOCA</name>
<dbReference type="SMART" id="SM00028">
    <property type="entry name" value="TPR"/>
    <property type="match status" value="4"/>
</dbReference>
<feature type="transmembrane region" description="Helical" evidence="3">
    <location>
        <begin position="226"/>
        <end position="249"/>
    </location>
</feature>
<dbReference type="PANTHER" id="PTHR45586">
    <property type="entry name" value="TPR REPEAT-CONTAINING PROTEIN PA4667"/>
    <property type="match status" value="1"/>
</dbReference>
<evidence type="ECO:0000256" key="3">
    <source>
        <dbReference type="SAM" id="Phobius"/>
    </source>
</evidence>
<feature type="transmembrane region" description="Helical" evidence="3">
    <location>
        <begin position="358"/>
        <end position="383"/>
    </location>
</feature>
<proteinExistence type="predicted"/>
<dbReference type="RefSeq" id="WP_397090727.1">
    <property type="nucleotide sequence ID" value="NZ_JBIRYO010000001.1"/>
</dbReference>
<feature type="transmembrane region" description="Helical" evidence="3">
    <location>
        <begin position="255"/>
        <end position="273"/>
    </location>
</feature>
<feature type="transmembrane region" description="Helical" evidence="3">
    <location>
        <begin position="425"/>
        <end position="447"/>
    </location>
</feature>
<feature type="transmembrane region" description="Helical" evidence="3">
    <location>
        <begin position="321"/>
        <end position="346"/>
    </location>
</feature>
<keyword evidence="3" id="KW-0812">Transmembrane</keyword>
<dbReference type="InterPro" id="IPR011990">
    <property type="entry name" value="TPR-like_helical_dom_sf"/>
</dbReference>
<protein>
    <submittedName>
        <fullName evidence="4">Tetratricopeptide repeat protein</fullName>
    </submittedName>
</protein>
<feature type="transmembrane region" description="Helical" evidence="3">
    <location>
        <begin position="395"/>
        <end position="418"/>
    </location>
</feature>
<evidence type="ECO:0000313" key="5">
    <source>
        <dbReference type="Proteomes" id="UP001611415"/>
    </source>
</evidence>
<feature type="transmembrane region" description="Helical" evidence="3">
    <location>
        <begin position="294"/>
        <end position="315"/>
    </location>
</feature>
<accession>A0ABW7WTU9</accession>
<keyword evidence="3" id="KW-1133">Transmembrane helix</keyword>
<keyword evidence="5" id="KW-1185">Reference proteome</keyword>
<gene>
    <name evidence="4" type="ORF">ACH49W_02700</name>
</gene>
<dbReference type="InterPro" id="IPR051012">
    <property type="entry name" value="CellSynth/LPSAsmb/PSIAsmb"/>
</dbReference>
<dbReference type="SUPFAM" id="SSF48452">
    <property type="entry name" value="TPR-like"/>
    <property type="match status" value="1"/>
</dbReference>
<reference evidence="4 5" key="1">
    <citation type="submission" date="2024-10" db="EMBL/GenBank/DDBJ databases">
        <title>The Natural Products Discovery Center: Release of the First 8490 Sequenced Strains for Exploring Actinobacteria Biosynthetic Diversity.</title>
        <authorList>
            <person name="Kalkreuter E."/>
            <person name="Kautsar S.A."/>
            <person name="Yang D."/>
            <person name="Bader C.D."/>
            <person name="Teijaro C.N."/>
            <person name="Fluegel L."/>
            <person name="Davis C.M."/>
            <person name="Simpson J.R."/>
            <person name="Lauterbach L."/>
            <person name="Steele A.D."/>
            <person name="Gui C."/>
            <person name="Meng S."/>
            <person name="Li G."/>
            <person name="Viehrig K."/>
            <person name="Ye F."/>
            <person name="Su P."/>
            <person name="Kiefer A.F."/>
            <person name="Nichols A."/>
            <person name="Cepeda A.J."/>
            <person name="Yan W."/>
            <person name="Fan B."/>
            <person name="Jiang Y."/>
            <person name="Adhikari A."/>
            <person name="Zheng C.-J."/>
            <person name="Schuster L."/>
            <person name="Cowan T.M."/>
            <person name="Smanski M.J."/>
            <person name="Chevrette M.G."/>
            <person name="De Carvalho L.P.S."/>
            <person name="Shen B."/>
        </authorList>
    </citation>
    <scope>NUCLEOTIDE SEQUENCE [LARGE SCALE GENOMIC DNA]</scope>
    <source>
        <strain evidence="4 5">NPDC019275</strain>
    </source>
</reference>
<evidence type="ECO:0000313" key="4">
    <source>
        <dbReference type="EMBL" id="MFI2472262.1"/>
    </source>
</evidence>
<sequence length="459" mass="50066">MRTAWEAVTRARAARELDRLPEARRILEEAVAAAPEDPSLLAELADIEYRLDDHVAALRHARAAMAADPDRSDAYLTAALVLHLENERDEALRLARAALRVAPHSVGALLTLARIIAGGPKTDELRAEARAALHSACEDAPLDADVLAHAAESYRRLADSVEARRLVERGLTENPLHVELLELRARLEFEDFSTRDKAVATLRGLLGASPDHAPARRLLAEIMWRALLRLAAWVWFFAVAVVALSMWVGPGVLRVVTPVLFFVVLGAWIRVFRSLRGQLPPRYLGKRLLRRPEALLGLCVLVFASLIADLGAVVLRTSLVGVGYALLIAGVFGASLAHLLLFAAWLRRFGDETDRDAAESYALLSGAAVVCFGFVVLGVLGALRSWSRAPEAFPVLAALLGIVLVTLLLELLLVFAVGPRDWRRPVVYCAVLLTLLALAVLGTRWSFLRMAAETFTGPS</sequence>
<evidence type="ECO:0000256" key="1">
    <source>
        <dbReference type="ARBA" id="ARBA00022737"/>
    </source>
</evidence>